<dbReference type="OrthoDB" id="6637542at2"/>
<dbReference type="EMBL" id="UPPP01000107">
    <property type="protein sequence ID" value="VBB09180.1"/>
    <property type="molecule type" value="Genomic_DNA"/>
</dbReference>
<evidence type="ECO:0000313" key="2">
    <source>
        <dbReference type="Proteomes" id="UP000277811"/>
    </source>
</evidence>
<evidence type="ECO:0000313" key="1">
    <source>
        <dbReference type="EMBL" id="VBB09180.1"/>
    </source>
</evidence>
<keyword evidence="2" id="KW-1185">Reference proteome</keyword>
<protein>
    <submittedName>
        <fullName evidence="1">Uncharacterized protein</fullName>
    </submittedName>
</protein>
<organism evidence="1 2">
    <name type="scientific">Lucifera butyrica</name>
    <dbReference type="NCBI Taxonomy" id="1351585"/>
    <lineage>
        <taxon>Bacteria</taxon>
        <taxon>Bacillati</taxon>
        <taxon>Bacillota</taxon>
        <taxon>Negativicutes</taxon>
        <taxon>Veillonellales</taxon>
        <taxon>Veillonellaceae</taxon>
        <taxon>Lucifera</taxon>
    </lineage>
</organism>
<dbReference type="RefSeq" id="WP_122630001.1">
    <property type="nucleotide sequence ID" value="NZ_UPPP01000107.1"/>
</dbReference>
<name>A0A498RED2_9FIRM</name>
<sequence length="97" mass="11237">MNYNINDFLNEINIVIYEVEEELLDRQKGVPGEGSIKQLESIKSELEKIRNQAQNNVLPPKDKRYTAFSRCVVDEWNFNSVLGAKLCDLAEKYKSKI</sequence>
<gene>
    <name evidence="1" type="ORF">LUCI_4466</name>
</gene>
<proteinExistence type="predicted"/>
<dbReference type="Proteomes" id="UP000277811">
    <property type="component" value="Unassembled WGS sequence"/>
</dbReference>
<dbReference type="AlphaFoldDB" id="A0A498RED2"/>
<reference evidence="1 2" key="1">
    <citation type="submission" date="2018-06" db="EMBL/GenBank/DDBJ databases">
        <authorList>
            <person name="Strepis N."/>
        </authorList>
    </citation>
    <scope>NUCLEOTIDE SEQUENCE [LARGE SCALE GENOMIC DNA]</scope>
    <source>
        <strain evidence="1">LUCI</strain>
    </source>
</reference>
<accession>A0A498RED2</accession>